<dbReference type="Proteomes" id="UP000024635">
    <property type="component" value="Unassembled WGS sequence"/>
</dbReference>
<dbReference type="InterPro" id="IPR035969">
    <property type="entry name" value="Rab-GAP_TBC_sf"/>
</dbReference>
<dbReference type="GO" id="GO:0031267">
    <property type="term" value="F:small GTPase binding"/>
    <property type="evidence" value="ECO:0007669"/>
    <property type="project" value="TreeGrafter"/>
</dbReference>
<evidence type="ECO:0000313" key="5">
    <source>
        <dbReference type="Proteomes" id="UP000024635"/>
    </source>
</evidence>
<dbReference type="FunFam" id="1.10.10.750:FF:000003">
    <property type="entry name" value="GTPase activating protein (Evi5)"/>
    <property type="match status" value="1"/>
</dbReference>
<dbReference type="STRING" id="53326.A0A016V0B4"/>
<keyword evidence="5" id="KW-1185">Reference proteome</keyword>
<proteinExistence type="predicted"/>
<dbReference type="EMBL" id="JARK01001357">
    <property type="protein sequence ID" value="EYC20691.1"/>
    <property type="molecule type" value="Genomic_DNA"/>
</dbReference>
<feature type="region of interest" description="Disordered" evidence="3">
    <location>
        <begin position="1"/>
        <end position="80"/>
    </location>
</feature>
<keyword evidence="1" id="KW-0343">GTPase activation</keyword>
<evidence type="ECO:0000256" key="3">
    <source>
        <dbReference type="SAM" id="MobiDB-lite"/>
    </source>
</evidence>
<evidence type="ECO:0000313" key="4">
    <source>
        <dbReference type="EMBL" id="EYC20691.1"/>
    </source>
</evidence>
<reference evidence="5" key="1">
    <citation type="journal article" date="2015" name="Nat. Genet.">
        <title>The genome and transcriptome of the zoonotic hookworm Ancylostoma ceylanicum identify infection-specific gene families.</title>
        <authorList>
            <person name="Schwarz E.M."/>
            <person name="Hu Y."/>
            <person name="Antoshechkin I."/>
            <person name="Miller M.M."/>
            <person name="Sternberg P.W."/>
            <person name="Aroian R.V."/>
        </authorList>
    </citation>
    <scope>NUCLEOTIDE SEQUENCE</scope>
    <source>
        <strain evidence="5">HY135</strain>
    </source>
</reference>
<evidence type="ECO:0008006" key="6">
    <source>
        <dbReference type="Google" id="ProtNLM"/>
    </source>
</evidence>
<comment type="caution">
    <text evidence="4">The sequence shown here is derived from an EMBL/GenBank/DDBJ whole genome shotgun (WGS) entry which is preliminary data.</text>
</comment>
<dbReference type="PANTHER" id="PTHR47219:SF22">
    <property type="entry name" value="RAB-GAP TBC DOMAIN-CONTAINING PROTEIN"/>
    <property type="match status" value="1"/>
</dbReference>
<dbReference type="AlphaFoldDB" id="A0A016V0B4"/>
<evidence type="ECO:0000256" key="2">
    <source>
        <dbReference type="ARBA" id="ARBA00023054"/>
    </source>
</evidence>
<accession>A0A016V0B4</accession>
<dbReference type="SUPFAM" id="SSF47923">
    <property type="entry name" value="Ypt/Rab-GAP domain of gyp1p"/>
    <property type="match status" value="1"/>
</dbReference>
<dbReference type="GO" id="GO:0005096">
    <property type="term" value="F:GTPase activator activity"/>
    <property type="evidence" value="ECO:0007669"/>
    <property type="project" value="UniProtKB-KW"/>
</dbReference>
<feature type="compositionally biased region" description="Polar residues" evidence="3">
    <location>
        <begin position="13"/>
        <end position="23"/>
    </location>
</feature>
<feature type="compositionally biased region" description="Low complexity" evidence="3">
    <location>
        <begin position="56"/>
        <end position="68"/>
    </location>
</feature>
<name>A0A016V0B4_9BILA</name>
<keyword evidence="2" id="KW-0175">Coiled coil</keyword>
<protein>
    <recommendedName>
        <fullName evidence="6">Rab-GAP TBC domain-containing protein</fullName>
    </recommendedName>
</protein>
<sequence>MAAATAVRHYSEQGPTDTNTETLSPPCCDTGLSSPDVDVLAKMEQLNRSNEEDTRSLASRKSGSSGSPKGHEPSLAEDDEEDLWSVWGEVIRNWEVEVKKNPNSIKTLVKRGIPQHFRTIAWQLLSNASVSSIHEVYSDYMRQSSVYEKV</sequence>
<dbReference type="OrthoDB" id="5848783at2759"/>
<evidence type="ECO:0000256" key="1">
    <source>
        <dbReference type="ARBA" id="ARBA00022468"/>
    </source>
</evidence>
<organism evidence="4 5">
    <name type="scientific">Ancylostoma ceylanicum</name>
    <dbReference type="NCBI Taxonomy" id="53326"/>
    <lineage>
        <taxon>Eukaryota</taxon>
        <taxon>Metazoa</taxon>
        <taxon>Ecdysozoa</taxon>
        <taxon>Nematoda</taxon>
        <taxon>Chromadorea</taxon>
        <taxon>Rhabditida</taxon>
        <taxon>Rhabditina</taxon>
        <taxon>Rhabditomorpha</taxon>
        <taxon>Strongyloidea</taxon>
        <taxon>Ancylostomatidae</taxon>
        <taxon>Ancylostomatinae</taxon>
        <taxon>Ancylostoma</taxon>
    </lineage>
</organism>
<dbReference type="InterPro" id="IPR050302">
    <property type="entry name" value="Rab_GAP_TBC_domain"/>
</dbReference>
<dbReference type="PANTHER" id="PTHR47219">
    <property type="entry name" value="RAB GTPASE-ACTIVATING PROTEIN 1-LIKE"/>
    <property type="match status" value="1"/>
</dbReference>
<gene>
    <name evidence="4" type="primary">Acey_s0021.g371</name>
    <name evidence="4" type="ORF">Y032_0021g371</name>
</gene>
<dbReference type="Gene3D" id="1.10.10.750">
    <property type="entry name" value="Ypt/Rab-GAP domain of gyp1p, domain 1"/>
    <property type="match status" value="1"/>
</dbReference>